<accession>A0A7I8XH27</accession>
<reference evidence="2" key="1">
    <citation type="submission" date="2020-09" db="EMBL/GenBank/DDBJ databases">
        <authorList>
            <person name="Kikuchi T."/>
        </authorList>
    </citation>
    <scope>NUCLEOTIDE SEQUENCE</scope>
    <source>
        <strain evidence="2">Ka4C1</strain>
    </source>
</reference>
<feature type="domain" description="FERM" evidence="1">
    <location>
        <begin position="4"/>
        <end position="86"/>
    </location>
</feature>
<dbReference type="PROSITE" id="PS50057">
    <property type="entry name" value="FERM_3"/>
    <property type="match status" value="1"/>
</dbReference>
<dbReference type="InterPro" id="IPR032425">
    <property type="entry name" value="FERM_f0"/>
</dbReference>
<evidence type="ECO:0000313" key="3">
    <source>
        <dbReference type="Proteomes" id="UP000659654"/>
    </source>
</evidence>
<organism evidence="2 3">
    <name type="scientific">Bursaphelenchus xylophilus</name>
    <name type="common">Pinewood nematode worm</name>
    <name type="synonym">Aphelenchoides xylophilus</name>
    <dbReference type="NCBI Taxonomy" id="6326"/>
    <lineage>
        <taxon>Eukaryota</taxon>
        <taxon>Metazoa</taxon>
        <taxon>Ecdysozoa</taxon>
        <taxon>Nematoda</taxon>
        <taxon>Chromadorea</taxon>
        <taxon>Rhabditida</taxon>
        <taxon>Tylenchina</taxon>
        <taxon>Tylenchomorpha</taxon>
        <taxon>Aphelenchoidea</taxon>
        <taxon>Aphelenchoididae</taxon>
        <taxon>Bursaphelenchus</taxon>
    </lineage>
</organism>
<dbReference type="Pfam" id="PF16511">
    <property type="entry name" value="FERM_f0"/>
    <property type="match status" value="1"/>
</dbReference>
<dbReference type="EMBL" id="CAJFCV020000001">
    <property type="protein sequence ID" value="CAG9079608.1"/>
    <property type="molecule type" value="Genomic_DNA"/>
</dbReference>
<dbReference type="EMBL" id="CAJFDI010000001">
    <property type="protein sequence ID" value="CAD5207936.1"/>
    <property type="molecule type" value="Genomic_DNA"/>
</dbReference>
<dbReference type="GO" id="GO:0098609">
    <property type="term" value="P:cell-cell adhesion"/>
    <property type="evidence" value="ECO:0007669"/>
    <property type="project" value="TreeGrafter"/>
</dbReference>
<dbReference type="Gene3D" id="3.10.20.90">
    <property type="entry name" value="Phosphatidylinositol 3-kinase Catalytic Subunit, Chain A, domain 1"/>
    <property type="match status" value="1"/>
</dbReference>
<dbReference type="AlphaFoldDB" id="A0A7I8XH27"/>
<dbReference type="GO" id="GO:0005178">
    <property type="term" value="F:integrin binding"/>
    <property type="evidence" value="ECO:0007669"/>
    <property type="project" value="TreeGrafter"/>
</dbReference>
<dbReference type="InterPro" id="IPR000299">
    <property type="entry name" value="FERM_domain"/>
</dbReference>
<dbReference type="GO" id="GO:0005886">
    <property type="term" value="C:plasma membrane"/>
    <property type="evidence" value="ECO:0007669"/>
    <property type="project" value="TreeGrafter"/>
</dbReference>
<name>A0A7I8XH27_BURXY</name>
<dbReference type="Proteomes" id="UP000659654">
    <property type="component" value="Unassembled WGS sequence"/>
</dbReference>
<dbReference type="PANTHER" id="PTHR19981:SF1">
    <property type="entry name" value="RHEA, ISOFORM B"/>
    <property type="match status" value="1"/>
</dbReference>
<dbReference type="SMR" id="A0A7I8XH27"/>
<dbReference type="OrthoDB" id="5845093at2759"/>
<sequence length="86" mass="9818">MVAITLDVLYQAKGVRKTMKFEPSNLVQDVVRISKEKVGAPGTAHDYGLIRLDDDPSKSYWLEGSKQLDYYLLRNGRALLKEDLEF</sequence>
<evidence type="ECO:0000313" key="2">
    <source>
        <dbReference type="EMBL" id="CAD5207936.1"/>
    </source>
</evidence>
<keyword evidence="3" id="KW-1185">Reference proteome</keyword>
<proteinExistence type="predicted"/>
<dbReference type="Proteomes" id="UP000582659">
    <property type="component" value="Unassembled WGS sequence"/>
</dbReference>
<dbReference type="GO" id="GO:0005737">
    <property type="term" value="C:cytoplasm"/>
    <property type="evidence" value="ECO:0007669"/>
    <property type="project" value="TreeGrafter"/>
</dbReference>
<protein>
    <submittedName>
        <fullName evidence="2">(pine wood nematode) hypothetical protein</fullName>
    </submittedName>
</protein>
<dbReference type="GO" id="GO:0030036">
    <property type="term" value="P:actin cytoskeleton organization"/>
    <property type="evidence" value="ECO:0007669"/>
    <property type="project" value="TreeGrafter"/>
</dbReference>
<comment type="caution">
    <text evidence="2">The sequence shown here is derived from an EMBL/GenBank/DDBJ whole genome shotgun (WGS) entry which is preliminary data.</text>
</comment>
<dbReference type="PANTHER" id="PTHR19981">
    <property type="entry name" value="TALIN"/>
    <property type="match status" value="1"/>
</dbReference>
<evidence type="ECO:0000259" key="1">
    <source>
        <dbReference type="PROSITE" id="PS50057"/>
    </source>
</evidence>
<dbReference type="GO" id="GO:0005925">
    <property type="term" value="C:focal adhesion"/>
    <property type="evidence" value="ECO:0007669"/>
    <property type="project" value="TreeGrafter"/>
</dbReference>
<gene>
    <name evidence="2" type="ORF">BXYJ_LOCUS174</name>
</gene>